<reference evidence="3" key="1">
    <citation type="submission" date="2017-08" db="EMBL/GenBank/DDBJ databases">
        <title>A dynamic microbial community with high functional redundancy inhabits the cold, oxic subseafloor aquifer.</title>
        <authorList>
            <person name="Tully B.J."/>
            <person name="Wheat C.G."/>
            <person name="Glazer B.T."/>
            <person name="Huber J.A."/>
        </authorList>
    </citation>
    <scope>NUCLEOTIDE SEQUENCE [LARGE SCALE GENOMIC DNA]</scope>
</reference>
<evidence type="ECO:0000313" key="3">
    <source>
        <dbReference type="Proteomes" id="UP000218113"/>
    </source>
</evidence>
<keyword evidence="1" id="KW-1133">Transmembrane helix</keyword>
<comment type="caution">
    <text evidence="2">The sequence shown here is derived from an EMBL/GenBank/DDBJ whole genome shotgun (WGS) entry which is preliminary data.</text>
</comment>
<name>A0A2A4T2W8_9DELT</name>
<dbReference type="AlphaFoldDB" id="A0A2A4T2W8"/>
<dbReference type="InterPro" id="IPR008972">
    <property type="entry name" value="Cupredoxin"/>
</dbReference>
<feature type="transmembrane region" description="Helical" evidence="1">
    <location>
        <begin position="7"/>
        <end position="28"/>
    </location>
</feature>
<evidence type="ECO:0000256" key="1">
    <source>
        <dbReference type="SAM" id="Phobius"/>
    </source>
</evidence>
<evidence type="ECO:0000313" key="2">
    <source>
        <dbReference type="EMBL" id="PCI27903.1"/>
    </source>
</evidence>
<gene>
    <name evidence="2" type="ORF">COB67_07575</name>
</gene>
<keyword evidence="1" id="KW-0472">Membrane</keyword>
<proteinExistence type="predicted"/>
<accession>A0A2A4T2W8</accession>
<protein>
    <submittedName>
        <fullName evidence="2">Cytochrome C oxidase subunit II</fullName>
    </submittedName>
</protein>
<dbReference type="SUPFAM" id="SSF49503">
    <property type="entry name" value="Cupredoxins"/>
    <property type="match status" value="1"/>
</dbReference>
<sequence>MTDSVEVLGMLKMVYTIYCLAAISLMAWFGRGLAAPDGQPRLVKPSTFYGFVGALVFVGVAIHIFTFNQIPWVKIDFKRDNITPDQIVKITAKDHKFILPSERIVAQCNKYILFDVESKDLTYGFGLIRQNGSMVMQMQVVPGSPNQLMWQFGKNGVYSIKSTEYSGPKGVFMEVKNAFEVTGCSENDKYSMLEVK</sequence>
<dbReference type="Proteomes" id="UP000218113">
    <property type="component" value="Unassembled WGS sequence"/>
</dbReference>
<dbReference type="EMBL" id="NVSR01000046">
    <property type="protein sequence ID" value="PCI27903.1"/>
    <property type="molecule type" value="Genomic_DNA"/>
</dbReference>
<dbReference type="Gene3D" id="2.60.40.420">
    <property type="entry name" value="Cupredoxins - blue copper proteins"/>
    <property type="match status" value="1"/>
</dbReference>
<organism evidence="2 3">
    <name type="scientific">SAR324 cluster bacterium</name>
    <dbReference type="NCBI Taxonomy" id="2024889"/>
    <lineage>
        <taxon>Bacteria</taxon>
        <taxon>Deltaproteobacteria</taxon>
        <taxon>SAR324 cluster</taxon>
    </lineage>
</organism>
<feature type="transmembrane region" description="Helical" evidence="1">
    <location>
        <begin position="48"/>
        <end position="70"/>
    </location>
</feature>
<keyword evidence="1" id="KW-0812">Transmembrane</keyword>